<dbReference type="GO" id="GO:0005829">
    <property type="term" value="C:cytosol"/>
    <property type="evidence" value="ECO:0007669"/>
    <property type="project" value="TreeGrafter"/>
</dbReference>
<dbReference type="PANTHER" id="PTHR12681">
    <property type="entry name" value="ZINC FINGER-CONTAINING PROTEIN P48ZNF"/>
    <property type="match status" value="1"/>
</dbReference>
<keyword evidence="3" id="KW-1185">Reference proteome</keyword>
<evidence type="ECO:0000256" key="1">
    <source>
        <dbReference type="SAM" id="MobiDB-lite"/>
    </source>
</evidence>
<feature type="region of interest" description="Disordered" evidence="1">
    <location>
        <begin position="1"/>
        <end position="38"/>
    </location>
</feature>
<feature type="compositionally biased region" description="Basic and acidic residues" evidence="1">
    <location>
        <begin position="14"/>
        <end position="29"/>
    </location>
</feature>
<dbReference type="AlphaFoldDB" id="A0A3B5MCF0"/>
<reference evidence="2" key="1">
    <citation type="submission" date="2025-08" db="UniProtKB">
        <authorList>
            <consortium name="Ensembl"/>
        </authorList>
    </citation>
    <scope>IDENTIFICATION</scope>
</reference>
<dbReference type="GO" id="GO:0003729">
    <property type="term" value="F:mRNA binding"/>
    <property type="evidence" value="ECO:0007669"/>
    <property type="project" value="TreeGrafter"/>
</dbReference>
<feature type="region of interest" description="Disordered" evidence="1">
    <location>
        <begin position="53"/>
        <end position="72"/>
    </location>
</feature>
<evidence type="ECO:0000313" key="3">
    <source>
        <dbReference type="Proteomes" id="UP000261380"/>
    </source>
</evidence>
<feature type="compositionally biased region" description="Basic and acidic residues" evidence="1">
    <location>
        <begin position="61"/>
        <end position="72"/>
    </location>
</feature>
<organism evidence="2 3">
    <name type="scientific">Xiphophorus couchianus</name>
    <name type="common">Monterrey platyfish</name>
    <dbReference type="NCBI Taxonomy" id="32473"/>
    <lineage>
        <taxon>Eukaryota</taxon>
        <taxon>Metazoa</taxon>
        <taxon>Chordata</taxon>
        <taxon>Craniata</taxon>
        <taxon>Vertebrata</taxon>
        <taxon>Euteleostomi</taxon>
        <taxon>Actinopterygii</taxon>
        <taxon>Neopterygii</taxon>
        <taxon>Teleostei</taxon>
        <taxon>Neoteleostei</taxon>
        <taxon>Acanthomorphata</taxon>
        <taxon>Ovalentaria</taxon>
        <taxon>Atherinomorphae</taxon>
        <taxon>Cyprinodontiformes</taxon>
        <taxon>Poeciliidae</taxon>
        <taxon>Poeciliinae</taxon>
        <taxon>Xiphophorus</taxon>
    </lineage>
</organism>
<accession>A0A3B5MCF0</accession>
<dbReference type="GeneTree" id="ENSGT00390000015818"/>
<dbReference type="GO" id="GO:0002181">
    <property type="term" value="P:cytoplasmic translation"/>
    <property type="evidence" value="ECO:0007669"/>
    <property type="project" value="TreeGrafter"/>
</dbReference>
<evidence type="ECO:0000313" key="2">
    <source>
        <dbReference type="Ensembl" id="ENSXCOP00000018946.1"/>
    </source>
</evidence>
<proteinExistence type="predicted"/>
<dbReference type="PANTHER" id="PTHR12681:SF0">
    <property type="entry name" value="ZINC FINGER CCCH DOMAIN-CONTAINING PROTEIN 15"/>
    <property type="match status" value="1"/>
</dbReference>
<dbReference type="Ensembl" id="ENSXCOT00000019183.1">
    <property type="protein sequence ID" value="ENSXCOP00000018946.1"/>
    <property type="gene ID" value="ENSXCOG00000014248.1"/>
</dbReference>
<name>A0A3B5MCF0_9TELE</name>
<dbReference type="Proteomes" id="UP000261380">
    <property type="component" value="Unplaced"/>
</dbReference>
<reference evidence="2" key="2">
    <citation type="submission" date="2025-09" db="UniProtKB">
        <authorList>
            <consortium name="Ensembl"/>
        </authorList>
    </citation>
    <scope>IDENTIFICATION</scope>
</reference>
<sequence>MPPKKPAPATGNKKTQEKKKEKIIEDKTFGLKNKKGAKQQKYIKNVTQQVKYGQQSSRQIAEADKTTKKADKKKELDELNELFKPVVAAQKVSKGNTHMSPFGFPGSVLTCVSMRSGPLWE</sequence>
<protein>
    <submittedName>
        <fullName evidence="2">Uncharacterized protein</fullName>
    </submittedName>
</protein>